<name>A0A7X4HCZ4_9BURK</name>
<reference evidence="2 3" key="1">
    <citation type="submission" date="2019-12" db="EMBL/GenBank/DDBJ databases">
        <title>Novel species isolated from a subtropical stream in China.</title>
        <authorList>
            <person name="Lu H."/>
        </authorList>
    </citation>
    <scope>NUCLEOTIDE SEQUENCE [LARGE SCALE GENOMIC DNA]</scope>
    <source>
        <strain evidence="2 3">FT127W</strain>
    </source>
</reference>
<dbReference type="RefSeq" id="WP_161073184.1">
    <property type="nucleotide sequence ID" value="NZ_WWCU01000017.1"/>
</dbReference>
<comment type="caution">
    <text evidence="2">The sequence shown here is derived from an EMBL/GenBank/DDBJ whole genome shotgun (WGS) entry which is preliminary data.</text>
</comment>
<accession>A0A7X4HCZ4</accession>
<feature type="transmembrane region" description="Helical" evidence="1">
    <location>
        <begin position="41"/>
        <end position="61"/>
    </location>
</feature>
<dbReference type="AlphaFoldDB" id="A0A7X4HCZ4"/>
<evidence type="ECO:0000313" key="3">
    <source>
        <dbReference type="Proteomes" id="UP000450676"/>
    </source>
</evidence>
<sequence>MARIFQFPKMPRAQGGRTSQSPLGGMAHPWRELWENPITQALYRLFIAFIACTWPVLRWFVGLDLFIQLLRFAFIGGLTGFAALMHILLIGALTYLVLYVPPLPRR</sequence>
<dbReference type="Proteomes" id="UP000450676">
    <property type="component" value="Unassembled WGS sequence"/>
</dbReference>
<gene>
    <name evidence="2" type="ORF">GTP77_16235</name>
</gene>
<evidence type="ECO:0000256" key="1">
    <source>
        <dbReference type="SAM" id="Phobius"/>
    </source>
</evidence>
<evidence type="ECO:0008006" key="4">
    <source>
        <dbReference type="Google" id="ProtNLM"/>
    </source>
</evidence>
<dbReference type="Pfam" id="PF17394">
    <property type="entry name" value="KleE"/>
    <property type="match status" value="1"/>
</dbReference>
<feature type="transmembrane region" description="Helical" evidence="1">
    <location>
        <begin position="73"/>
        <end position="100"/>
    </location>
</feature>
<organism evidence="2 3">
    <name type="scientific">Pseudoduganella aquatica</name>
    <dbReference type="NCBI Taxonomy" id="2660641"/>
    <lineage>
        <taxon>Bacteria</taxon>
        <taxon>Pseudomonadati</taxon>
        <taxon>Pseudomonadota</taxon>
        <taxon>Betaproteobacteria</taxon>
        <taxon>Burkholderiales</taxon>
        <taxon>Oxalobacteraceae</taxon>
        <taxon>Telluria group</taxon>
        <taxon>Pseudoduganella</taxon>
    </lineage>
</organism>
<dbReference type="InterPro" id="IPR035362">
    <property type="entry name" value="KleE"/>
</dbReference>
<keyword evidence="1" id="KW-0472">Membrane</keyword>
<proteinExistence type="predicted"/>
<evidence type="ECO:0000313" key="2">
    <source>
        <dbReference type="EMBL" id="MYN08880.1"/>
    </source>
</evidence>
<keyword evidence="1" id="KW-1133">Transmembrane helix</keyword>
<protein>
    <recommendedName>
        <fullName evidence="4">Protein kleE</fullName>
    </recommendedName>
</protein>
<keyword evidence="1" id="KW-0812">Transmembrane</keyword>
<dbReference type="EMBL" id="WWCU01000017">
    <property type="protein sequence ID" value="MYN08880.1"/>
    <property type="molecule type" value="Genomic_DNA"/>
</dbReference>
<keyword evidence="3" id="KW-1185">Reference proteome</keyword>